<accession>A0ABU6DGI3</accession>
<protein>
    <submittedName>
        <fullName evidence="1">Uncharacterized protein</fullName>
    </submittedName>
</protein>
<sequence>MDNSFYRNLNKERDTRRWLDWDVHRGQIVLLINKAISSQQDVEEALIIGAGNCDDLDLIFLSRIFSKIILMDIDTESLQKGICRLDINLQKQFQLLGGTDLSKLDQIDFYKQFIELLENKSTASKLGLFMKVISEEIINIEILDEWKGQFSTVISSAVYTQIFYIHVLSLFWPYANNYSPEEISDIVEQVRQLRDQIIRSYNDLIMSLAKPGGTVIVWTDALRIDVENPFPEDEFYLLKTEEERVEYLFKMTEAQGRDVAILGLKDLHDKISSQGRHLSSWIWPFSNDKHYITFGLSGWKFVVESNEK</sequence>
<comment type="caution">
    <text evidence="1">The sequence shown here is derived from an EMBL/GenBank/DDBJ whole genome shotgun (WGS) entry which is preliminary data.</text>
</comment>
<evidence type="ECO:0000313" key="2">
    <source>
        <dbReference type="Proteomes" id="UP001355653"/>
    </source>
</evidence>
<reference evidence="1 2" key="1">
    <citation type="submission" date="2023-03" db="EMBL/GenBank/DDBJ databases">
        <title>Bacillus Genome Sequencing.</title>
        <authorList>
            <person name="Dunlap C."/>
        </authorList>
    </citation>
    <scope>NUCLEOTIDE SEQUENCE [LARGE SCALE GENOMIC DNA]</scope>
    <source>
        <strain evidence="1 2">NRS-1351</strain>
    </source>
</reference>
<proteinExistence type="predicted"/>
<keyword evidence="2" id="KW-1185">Reference proteome</keyword>
<dbReference type="RefSeq" id="WP_127455203.1">
    <property type="nucleotide sequence ID" value="NZ_JAROBY010000041.1"/>
</dbReference>
<name>A0ABU6DGI3_9BACL</name>
<gene>
    <name evidence="1" type="ORF">P5G65_23500</name>
</gene>
<organism evidence="1 2">
    <name type="scientific">Paenibacillus chondroitinus</name>
    <dbReference type="NCBI Taxonomy" id="59842"/>
    <lineage>
        <taxon>Bacteria</taxon>
        <taxon>Bacillati</taxon>
        <taxon>Bacillota</taxon>
        <taxon>Bacilli</taxon>
        <taxon>Bacillales</taxon>
        <taxon>Paenibacillaceae</taxon>
        <taxon>Paenibacillus</taxon>
    </lineage>
</organism>
<evidence type="ECO:0000313" key="1">
    <source>
        <dbReference type="EMBL" id="MEB4796871.1"/>
    </source>
</evidence>
<dbReference type="Proteomes" id="UP001355653">
    <property type="component" value="Unassembled WGS sequence"/>
</dbReference>
<dbReference type="EMBL" id="JAROBY010000041">
    <property type="protein sequence ID" value="MEB4796871.1"/>
    <property type="molecule type" value="Genomic_DNA"/>
</dbReference>